<organism evidence="1">
    <name type="scientific">Brassica napus</name>
    <name type="common">Rape</name>
    <dbReference type="NCBI Taxonomy" id="3708"/>
    <lineage>
        <taxon>Eukaryota</taxon>
        <taxon>Viridiplantae</taxon>
        <taxon>Streptophyta</taxon>
        <taxon>Embryophyta</taxon>
        <taxon>Tracheophyta</taxon>
        <taxon>Spermatophyta</taxon>
        <taxon>Magnoliopsida</taxon>
        <taxon>eudicotyledons</taxon>
        <taxon>Gunneridae</taxon>
        <taxon>Pentapetalae</taxon>
        <taxon>rosids</taxon>
        <taxon>malvids</taxon>
        <taxon>Brassicales</taxon>
        <taxon>Brassicaceae</taxon>
        <taxon>Brassiceae</taxon>
        <taxon>Brassica</taxon>
    </lineage>
</organism>
<dbReference type="Proteomes" id="UP001295469">
    <property type="component" value="Chromosome C07"/>
</dbReference>
<name>A0A816M3P2_BRANA</name>
<dbReference type="EMBL" id="HG994371">
    <property type="protein sequence ID" value="CAF1974853.1"/>
    <property type="molecule type" value="Genomic_DNA"/>
</dbReference>
<gene>
    <name evidence="1" type="ORF">DARMORV10_C07P18900.1</name>
</gene>
<reference evidence="1" key="1">
    <citation type="submission" date="2021-01" db="EMBL/GenBank/DDBJ databases">
        <authorList>
            <consortium name="Genoscope - CEA"/>
            <person name="William W."/>
        </authorList>
    </citation>
    <scope>NUCLEOTIDE SEQUENCE</scope>
</reference>
<proteinExistence type="predicted"/>
<protein>
    <submittedName>
        <fullName evidence="1">(rape) hypothetical protein</fullName>
    </submittedName>
</protein>
<dbReference type="AlphaFoldDB" id="A0A816M3P2"/>
<evidence type="ECO:0000313" key="1">
    <source>
        <dbReference type="EMBL" id="CAF1974853.1"/>
    </source>
</evidence>
<accession>A0A816M3P2</accession>
<sequence length="81" mass="9118">MNHVLKRRGAICSFVILCPVGRSANAYMFYGTVWSAILRTAAHAELTRRDPLEDESAGVQDEMGWINLFTICPMELTWVSV</sequence>